<dbReference type="OrthoDB" id="17317at10239"/>
<accession>Q8W5X0</accession>
<dbReference type="InterPro" id="IPR010024">
    <property type="entry name" value="CHP16711"/>
</dbReference>
<feature type="domain" description="YopX protein" evidence="1">
    <location>
        <begin position="46"/>
        <end position="99"/>
    </location>
</feature>
<sequence length="182" mass="21224">MREIEFRGKAIHPNSLEQIVGSWAYGGIFENKIISRNLDMDSHYHGFISEIEIDLKTIGQYTGLKDKNGKKIFEGDIVEIDVHDHLMILYGVVTYNEVTEWTTDLLTAKKWLENAKQGFYDGEVDEDYYVALIKLDVEAFLYDLYDKETDLSDQLHDEAETMEEYWLILDDDGTYMVKEVTE</sequence>
<dbReference type="Pfam" id="PF09643">
    <property type="entry name" value="YopX"/>
    <property type="match status" value="1"/>
</dbReference>
<dbReference type="KEGG" id="vg:1260341"/>
<dbReference type="Proteomes" id="UP000002091">
    <property type="component" value="Segment"/>
</dbReference>
<evidence type="ECO:0000313" key="3">
    <source>
        <dbReference type="Proteomes" id="UP000002091"/>
    </source>
</evidence>
<dbReference type="NCBIfam" id="TIGR01671">
    <property type="entry name" value="phage_TIGR01671"/>
    <property type="match status" value="1"/>
</dbReference>
<name>Q8W5X0_9CAUD</name>
<organism evidence="2 3">
    <name type="scientific">Listeria phage PSA</name>
    <dbReference type="NCBI Taxonomy" id="171618"/>
    <lineage>
        <taxon>Viruses</taxon>
        <taxon>Duplodnaviria</taxon>
        <taxon>Heunggongvirae</taxon>
        <taxon>Uroviricota</taxon>
        <taxon>Caudoviricetes</taxon>
        <taxon>Psavirus</taxon>
        <taxon>Psavirus PSA</taxon>
    </lineage>
</organism>
<dbReference type="InterPro" id="IPR019096">
    <property type="entry name" value="YopX_protein"/>
</dbReference>
<keyword evidence="3" id="KW-1185">Reference proteome</keyword>
<dbReference type="EMBL" id="AJ312240">
    <property type="protein sequence ID" value="CAC85595.1"/>
    <property type="molecule type" value="Genomic_DNA"/>
</dbReference>
<proteinExistence type="predicted"/>
<dbReference type="RefSeq" id="NP_511020.1">
    <property type="nucleotide sequence ID" value="NC_003291.2"/>
</dbReference>
<dbReference type="GeneID" id="1260341"/>
<evidence type="ECO:0000259" key="1">
    <source>
        <dbReference type="Pfam" id="PF09643"/>
    </source>
</evidence>
<dbReference type="Gene3D" id="2.30.30.290">
    <property type="entry name" value="YopX-like domains"/>
    <property type="match status" value="1"/>
</dbReference>
<evidence type="ECO:0000313" key="2">
    <source>
        <dbReference type="EMBL" id="CAC85595.1"/>
    </source>
</evidence>
<reference evidence="2 3" key="1">
    <citation type="journal article" date="2003" name="Mol. Microbiol.">
        <title>Genome and proteome of Listeria monocytogenes phage PSA: an unusual case for programmed + 1 translational frameshifting in structural protein synthesis.</title>
        <authorList>
            <person name="Zimmer M."/>
            <person name="Sattelberger E."/>
            <person name="Inman R."/>
            <person name="Calendar R."/>
            <person name="Loessner M.J."/>
        </authorList>
    </citation>
    <scope>NUCLEOTIDE SEQUENCE</scope>
</reference>
<dbReference type="InterPro" id="IPR023385">
    <property type="entry name" value="YopX-like_C"/>
</dbReference>
<dbReference type="SUPFAM" id="SSF159006">
    <property type="entry name" value="YopX-like"/>
    <property type="match status" value="1"/>
</dbReference>
<protein>
    <submittedName>
        <fullName evidence="2">Gp37 protein</fullName>
    </submittedName>
</protein>